<gene>
    <name evidence="4" type="ORF">BSAL_02995</name>
</gene>
<feature type="transmembrane region" description="Helical" evidence="2">
    <location>
        <begin position="192"/>
        <end position="213"/>
    </location>
</feature>
<feature type="transmembrane region" description="Helical" evidence="2">
    <location>
        <begin position="257"/>
        <end position="276"/>
    </location>
</feature>
<keyword evidence="3" id="KW-0732">Signal</keyword>
<keyword evidence="2" id="KW-0812">Transmembrane</keyword>
<evidence type="ECO:0000256" key="3">
    <source>
        <dbReference type="SAM" id="SignalP"/>
    </source>
</evidence>
<evidence type="ECO:0000256" key="2">
    <source>
        <dbReference type="SAM" id="Phobius"/>
    </source>
</evidence>
<feature type="compositionally biased region" description="Acidic residues" evidence="1">
    <location>
        <begin position="417"/>
        <end position="433"/>
    </location>
</feature>
<evidence type="ECO:0000256" key="1">
    <source>
        <dbReference type="SAM" id="MobiDB-lite"/>
    </source>
</evidence>
<feature type="signal peptide" evidence="3">
    <location>
        <begin position="1"/>
        <end position="26"/>
    </location>
</feature>
<feature type="transmembrane region" description="Helical" evidence="2">
    <location>
        <begin position="152"/>
        <end position="172"/>
    </location>
</feature>
<name>A0A0S4JWF8_BODSA</name>
<dbReference type="VEuPathDB" id="TriTrypDB:BSAL_02995"/>
<feature type="region of interest" description="Disordered" evidence="1">
    <location>
        <begin position="409"/>
        <end position="433"/>
    </location>
</feature>
<sequence length="433" mass="46557">MKVCYRRAVHVRVTVIVISGVDCCVAVDVFCDDVADSRGFTVAAAAVCRNGRGDCKSLGSSCRCAALPAFILLSILWTTTTTRRWICVKDSSHHHQSKSGSSSSSASGRWSRLLPRSWRWRTSSPATATTTVPPPLAPLAVHAWVVLLEYRLLWYPAVDGMQLAVVSVLTVVGGLEEDSSSSRLNQMLCRGATGAVIALLVVHLLVTLVARPFTSLFAHVQSSTALFLTTASAASQLAFILTPSTSMSGLWLAEVSAGLNLAVQMAASLLALAAAVRRRIRMLILHRRSSTRSSPLSVVLLLTAVKQSESDDSDSTTTTTVTDDTFFDEMQDAASREGEDDDPVVIVNRGSDRGHHWDSKGQYDGGELADVAGEILNIREVVLALHRDGKGVSPATVTAGSATMRRDIGGRYHHDIGDDDDDGDDDEMDFDEL</sequence>
<organism evidence="4 5">
    <name type="scientific">Bodo saltans</name>
    <name type="common">Flagellated protozoan</name>
    <dbReference type="NCBI Taxonomy" id="75058"/>
    <lineage>
        <taxon>Eukaryota</taxon>
        <taxon>Discoba</taxon>
        <taxon>Euglenozoa</taxon>
        <taxon>Kinetoplastea</taxon>
        <taxon>Metakinetoplastina</taxon>
        <taxon>Eubodonida</taxon>
        <taxon>Bodonidae</taxon>
        <taxon>Bodo</taxon>
    </lineage>
</organism>
<evidence type="ECO:0000313" key="4">
    <source>
        <dbReference type="EMBL" id="CUG93761.1"/>
    </source>
</evidence>
<evidence type="ECO:0000313" key="5">
    <source>
        <dbReference type="Proteomes" id="UP000051952"/>
    </source>
</evidence>
<protein>
    <submittedName>
        <fullName evidence="4">Membrane-associated protein, putative</fullName>
    </submittedName>
</protein>
<keyword evidence="2" id="KW-1133">Transmembrane helix</keyword>
<feature type="chain" id="PRO_5006622785" evidence="3">
    <location>
        <begin position="27"/>
        <end position="433"/>
    </location>
</feature>
<dbReference type="EMBL" id="CYKH01002192">
    <property type="protein sequence ID" value="CUG93761.1"/>
    <property type="molecule type" value="Genomic_DNA"/>
</dbReference>
<reference evidence="5" key="1">
    <citation type="submission" date="2015-09" db="EMBL/GenBank/DDBJ databases">
        <authorList>
            <consortium name="Pathogen Informatics"/>
        </authorList>
    </citation>
    <scope>NUCLEOTIDE SEQUENCE [LARGE SCALE GENOMIC DNA]</scope>
    <source>
        <strain evidence="5">Lake Konstanz</strain>
    </source>
</reference>
<dbReference type="AlphaFoldDB" id="A0A0S4JWF8"/>
<keyword evidence="2" id="KW-0472">Membrane</keyword>
<accession>A0A0S4JWF8</accession>
<keyword evidence="5" id="KW-1185">Reference proteome</keyword>
<dbReference type="Proteomes" id="UP000051952">
    <property type="component" value="Unassembled WGS sequence"/>
</dbReference>
<proteinExistence type="predicted"/>